<dbReference type="SUPFAM" id="SSF103473">
    <property type="entry name" value="MFS general substrate transporter"/>
    <property type="match status" value="1"/>
</dbReference>
<feature type="domain" description="Major facilitator superfamily (MFS) profile" evidence="7">
    <location>
        <begin position="44"/>
        <end position="174"/>
    </location>
</feature>
<dbReference type="PANTHER" id="PTHR11662">
    <property type="entry name" value="SOLUTE CARRIER FAMILY 17"/>
    <property type="match status" value="1"/>
</dbReference>
<feature type="transmembrane region" description="Helical" evidence="6">
    <location>
        <begin position="97"/>
        <end position="117"/>
    </location>
</feature>
<evidence type="ECO:0000256" key="2">
    <source>
        <dbReference type="ARBA" id="ARBA00022692"/>
    </source>
</evidence>
<dbReference type="GO" id="GO:0016324">
    <property type="term" value="C:apical plasma membrane"/>
    <property type="evidence" value="ECO:0007669"/>
    <property type="project" value="TreeGrafter"/>
</dbReference>
<dbReference type="GO" id="GO:0006820">
    <property type="term" value="P:monoatomic anion transport"/>
    <property type="evidence" value="ECO:0007669"/>
    <property type="project" value="TreeGrafter"/>
</dbReference>
<gene>
    <name evidence="8" type="ORF">GBAR_LOCUS31466</name>
</gene>
<keyword evidence="4 6" id="KW-0472">Membrane</keyword>
<dbReference type="Proteomes" id="UP001174909">
    <property type="component" value="Unassembled WGS sequence"/>
</dbReference>
<dbReference type="Pfam" id="PF07690">
    <property type="entry name" value="MFS_1"/>
    <property type="match status" value="1"/>
</dbReference>
<dbReference type="AlphaFoldDB" id="A0AA35U346"/>
<evidence type="ECO:0000313" key="9">
    <source>
        <dbReference type="Proteomes" id="UP001174909"/>
    </source>
</evidence>
<evidence type="ECO:0000313" key="8">
    <source>
        <dbReference type="EMBL" id="CAI8057771.1"/>
    </source>
</evidence>
<evidence type="ECO:0000256" key="5">
    <source>
        <dbReference type="SAM" id="MobiDB-lite"/>
    </source>
</evidence>
<keyword evidence="9" id="KW-1185">Reference proteome</keyword>
<keyword evidence="2 6" id="KW-0812">Transmembrane</keyword>
<dbReference type="InterPro" id="IPR050382">
    <property type="entry name" value="MFS_Na/Anion_cotransporter"/>
</dbReference>
<evidence type="ECO:0000256" key="4">
    <source>
        <dbReference type="ARBA" id="ARBA00023136"/>
    </source>
</evidence>
<proteinExistence type="predicted"/>
<dbReference type="EMBL" id="CASHTH010004475">
    <property type="protein sequence ID" value="CAI8057771.1"/>
    <property type="molecule type" value="Genomic_DNA"/>
</dbReference>
<dbReference type="Gene3D" id="1.20.1250.20">
    <property type="entry name" value="MFS general substrate transporter like domains"/>
    <property type="match status" value="1"/>
</dbReference>
<protein>
    <submittedName>
        <fullName evidence="8">Sialin</fullName>
    </submittedName>
</protein>
<keyword evidence="3 6" id="KW-1133">Transmembrane helix</keyword>
<dbReference type="PANTHER" id="PTHR11662:SF399">
    <property type="entry name" value="FI19708P1-RELATED"/>
    <property type="match status" value="1"/>
</dbReference>
<feature type="transmembrane region" description="Helical" evidence="6">
    <location>
        <begin position="124"/>
        <end position="145"/>
    </location>
</feature>
<evidence type="ECO:0000256" key="6">
    <source>
        <dbReference type="SAM" id="Phobius"/>
    </source>
</evidence>
<comment type="subcellular location">
    <subcellularLocation>
        <location evidence="1">Membrane</location>
        <topology evidence="1">Multi-pass membrane protein</topology>
    </subcellularLocation>
</comment>
<dbReference type="PROSITE" id="PS50850">
    <property type="entry name" value="MFS"/>
    <property type="match status" value="1"/>
</dbReference>
<feature type="region of interest" description="Disordered" evidence="5">
    <location>
        <begin position="1"/>
        <end position="23"/>
    </location>
</feature>
<dbReference type="InterPro" id="IPR020846">
    <property type="entry name" value="MFS_dom"/>
</dbReference>
<dbReference type="InterPro" id="IPR011701">
    <property type="entry name" value="MFS"/>
</dbReference>
<accession>A0AA35U346</accession>
<dbReference type="GO" id="GO:0022857">
    <property type="term" value="F:transmembrane transporter activity"/>
    <property type="evidence" value="ECO:0007669"/>
    <property type="project" value="InterPro"/>
</dbReference>
<dbReference type="InterPro" id="IPR036259">
    <property type="entry name" value="MFS_trans_sf"/>
</dbReference>
<comment type="caution">
    <text evidence="8">The sequence shown here is derived from an EMBL/GenBank/DDBJ whole genome shotgun (WGS) entry which is preliminary data.</text>
</comment>
<name>A0AA35U346_GEOBA</name>
<feature type="transmembrane region" description="Helical" evidence="6">
    <location>
        <begin position="42"/>
        <end position="62"/>
    </location>
</feature>
<evidence type="ECO:0000259" key="7">
    <source>
        <dbReference type="PROSITE" id="PS50850"/>
    </source>
</evidence>
<evidence type="ECO:0000256" key="1">
    <source>
        <dbReference type="ARBA" id="ARBA00004141"/>
    </source>
</evidence>
<reference evidence="8" key="1">
    <citation type="submission" date="2023-03" db="EMBL/GenBank/DDBJ databases">
        <authorList>
            <person name="Steffen K."/>
            <person name="Cardenas P."/>
        </authorList>
    </citation>
    <scope>NUCLEOTIDE SEQUENCE</scope>
</reference>
<sequence>MDDVSNGEKALPSGEMKSVNDEPRRELSTIHRLRRANLFPWIPARYALAIISFLGLFNVYALRVNLSVAIVQMDNSTAQQYRHGARTFKWSDEEEGWILAAFFYGYALTQIPGGWLATRFGGKWVFGVGVVMTSVFTLFTPLAALSSVELLIVVRVLEGFFEVKRTLCQTIVLD</sequence>
<organism evidence="8 9">
    <name type="scientific">Geodia barretti</name>
    <name type="common">Barrett's horny sponge</name>
    <dbReference type="NCBI Taxonomy" id="519541"/>
    <lineage>
        <taxon>Eukaryota</taxon>
        <taxon>Metazoa</taxon>
        <taxon>Porifera</taxon>
        <taxon>Demospongiae</taxon>
        <taxon>Heteroscleromorpha</taxon>
        <taxon>Tetractinellida</taxon>
        <taxon>Astrophorina</taxon>
        <taxon>Geodiidae</taxon>
        <taxon>Geodia</taxon>
    </lineage>
</organism>
<evidence type="ECO:0000256" key="3">
    <source>
        <dbReference type="ARBA" id="ARBA00022989"/>
    </source>
</evidence>